<evidence type="ECO:0000313" key="3">
    <source>
        <dbReference type="Proteomes" id="UP000621266"/>
    </source>
</evidence>
<dbReference type="Proteomes" id="UP000621266">
    <property type="component" value="Unassembled WGS sequence"/>
</dbReference>
<keyword evidence="3" id="KW-1185">Reference proteome</keyword>
<comment type="caution">
    <text evidence="2">The sequence shown here is derived from an EMBL/GenBank/DDBJ whole genome shotgun (WGS) entry which is preliminary data.</text>
</comment>
<gene>
    <name evidence="2" type="ORF">GCU69_29875</name>
</gene>
<accession>A0ABQ7FE85</accession>
<organism evidence="2 3">
    <name type="scientific">Streptomyces lycii</name>
    <dbReference type="NCBI Taxonomy" id="2654337"/>
    <lineage>
        <taxon>Bacteria</taxon>
        <taxon>Bacillati</taxon>
        <taxon>Actinomycetota</taxon>
        <taxon>Actinomycetes</taxon>
        <taxon>Kitasatosporales</taxon>
        <taxon>Streptomycetaceae</taxon>
        <taxon>Streptomyces</taxon>
    </lineage>
</organism>
<name>A0ABQ7FE85_9ACTN</name>
<feature type="domain" description="Trypsin-co-occurring" evidence="1">
    <location>
        <begin position="8"/>
        <end position="84"/>
    </location>
</feature>
<proteinExistence type="predicted"/>
<evidence type="ECO:0000259" key="1">
    <source>
        <dbReference type="Pfam" id="PF19631"/>
    </source>
</evidence>
<reference evidence="2 3" key="1">
    <citation type="submission" date="2019-10" db="EMBL/GenBank/DDBJ databases">
        <title>Streptomyces tenebrisbrunneis sp.nov., an endogenous actinomycete isolated from of Lycium ruthenicum.</title>
        <authorList>
            <person name="Ma L."/>
        </authorList>
    </citation>
    <scope>NUCLEOTIDE SEQUENCE [LARGE SCALE GENOMIC DNA]</scope>
    <source>
        <strain evidence="2 3">TRM 66187</strain>
    </source>
</reference>
<dbReference type="EMBL" id="WHPN01000416">
    <property type="protein sequence ID" value="KAF4405532.1"/>
    <property type="molecule type" value="Genomic_DNA"/>
</dbReference>
<dbReference type="RefSeq" id="WP_098755109.1">
    <property type="nucleotide sequence ID" value="NZ_WHPN01000416.1"/>
</dbReference>
<dbReference type="Pfam" id="PF19631">
    <property type="entry name" value="Trypco2"/>
    <property type="match status" value="1"/>
</dbReference>
<protein>
    <recommendedName>
        <fullName evidence="1">Trypsin-co-occurring domain-containing protein</fullName>
    </recommendedName>
</protein>
<dbReference type="InterPro" id="IPR045608">
    <property type="entry name" value="Trypco2"/>
</dbReference>
<sequence>MSFKGDEIDLETAVRALRDQLLRAAAQAGDQQILFEVGPIEMEFLVELRRDAKLRGGVRAFVASAEGEAAAGRTRTHRVCLTLTAKDPTGGNLHISSADDADASGLTAVRRR</sequence>
<evidence type="ECO:0000313" key="2">
    <source>
        <dbReference type="EMBL" id="KAF4405532.1"/>
    </source>
</evidence>